<dbReference type="Proteomes" id="UP000628710">
    <property type="component" value="Unassembled WGS sequence"/>
</dbReference>
<evidence type="ECO:0000259" key="1">
    <source>
        <dbReference type="PROSITE" id="PS50943"/>
    </source>
</evidence>
<evidence type="ECO:0000313" key="2">
    <source>
        <dbReference type="EMBL" id="MBJ7539857.1"/>
    </source>
</evidence>
<proteinExistence type="predicted"/>
<dbReference type="GO" id="GO:0003677">
    <property type="term" value="F:DNA binding"/>
    <property type="evidence" value="ECO:0007669"/>
    <property type="project" value="InterPro"/>
</dbReference>
<dbReference type="Gene3D" id="1.10.260.40">
    <property type="entry name" value="lambda repressor-like DNA-binding domains"/>
    <property type="match status" value="1"/>
</dbReference>
<dbReference type="RefSeq" id="WP_199470252.1">
    <property type="nucleotide sequence ID" value="NZ_JAEMNX010000034.1"/>
</dbReference>
<name>A0A934N3N0_9GAMM</name>
<organism evidence="2 3">
    <name type="scientific">Marinomonas transparens</name>
    <dbReference type="NCBI Taxonomy" id="2795388"/>
    <lineage>
        <taxon>Bacteria</taxon>
        <taxon>Pseudomonadati</taxon>
        <taxon>Pseudomonadota</taxon>
        <taxon>Gammaproteobacteria</taxon>
        <taxon>Oceanospirillales</taxon>
        <taxon>Oceanospirillaceae</taxon>
        <taxon>Marinomonas</taxon>
    </lineage>
</organism>
<dbReference type="PROSITE" id="PS50943">
    <property type="entry name" value="HTH_CROC1"/>
    <property type="match status" value="1"/>
</dbReference>
<feature type="domain" description="HTH cro/C1-type" evidence="1">
    <location>
        <begin position="7"/>
        <end position="61"/>
    </location>
</feature>
<protein>
    <submittedName>
        <fullName evidence="2">Helix-turn-helix transcriptional regulator</fullName>
    </submittedName>
</protein>
<dbReference type="InterPro" id="IPR010982">
    <property type="entry name" value="Lambda_DNA-bd_dom_sf"/>
</dbReference>
<dbReference type="Pfam" id="PF13560">
    <property type="entry name" value="HTH_31"/>
    <property type="match status" value="1"/>
</dbReference>
<dbReference type="AlphaFoldDB" id="A0A934N3N0"/>
<accession>A0A934N3N0</accession>
<reference evidence="2" key="1">
    <citation type="submission" date="2020-12" db="EMBL/GenBank/DDBJ databases">
        <title>Marinomonas arctica sp. nov., a psychrotolerant bacterium isolated from the Arctic.</title>
        <authorList>
            <person name="Zhang Y."/>
        </authorList>
    </citation>
    <scope>NUCLEOTIDE SEQUENCE</scope>
    <source>
        <strain evidence="2">C1424</strain>
    </source>
</reference>
<gene>
    <name evidence="2" type="ORF">I8J31_19475</name>
</gene>
<sequence>MSLGERLKAARKAKRLSRDDLARLLSRSPHTVKSWEIDKHAPPCSMLRKIEVILDKAKGHFSTREEDRLGAAMKDLALQIKALPIKKQEKILKLIENFAGIIS</sequence>
<comment type="caution">
    <text evidence="2">The sequence shown here is derived from an EMBL/GenBank/DDBJ whole genome shotgun (WGS) entry which is preliminary data.</text>
</comment>
<dbReference type="EMBL" id="JAEMNX010000034">
    <property type="protein sequence ID" value="MBJ7539857.1"/>
    <property type="molecule type" value="Genomic_DNA"/>
</dbReference>
<dbReference type="InterPro" id="IPR001387">
    <property type="entry name" value="Cro/C1-type_HTH"/>
</dbReference>
<dbReference type="CDD" id="cd00093">
    <property type="entry name" value="HTH_XRE"/>
    <property type="match status" value="1"/>
</dbReference>
<dbReference type="SMART" id="SM00530">
    <property type="entry name" value="HTH_XRE"/>
    <property type="match status" value="1"/>
</dbReference>
<dbReference type="SUPFAM" id="SSF47413">
    <property type="entry name" value="lambda repressor-like DNA-binding domains"/>
    <property type="match status" value="1"/>
</dbReference>
<keyword evidence="3" id="KW-1185">Reference proteome</keyword>
<evidence type="ECO:0000313" key="3">
    <source>
        <dbReference type="Proteomes" id="UP000628710"/>
    </source>
</evidence>